<dbReference type="AlphaFoldDB" id="A0A183SL49"/>
<sequence length="186" mass="21148">MALQLRGIRARCGGIPWGGRGNASHLHPSPSPVFFSLGSVCENQGLYFLEYCLCDEALEWQSHWRPIDLRVRCSFESEVRLHDDFKDLDQMFPFHRLVHLVVPALKQFVDHLNCQAFGIEVKREVTSNDTITSSAVICTPWSCCRNKVVEQTVMVASEVSDRKFRKAISPNEKFGAPGDTSLVFFW</sequence>
<accession>A0A183SL49</accession>
<dbReference type="EMBL" id="UYSU01033062">
    <property type="protein sequence ID" value="VDL91332.1"/>
    <property type="molecule type" value="Genomic_DNA"/>
</dbReference>
<dbReference type="Proteomes" id="UP000275846">
    <property type="component" value="Unassembled WGS sequence"/>
</dbReference>
<dbReference type="WBParaSite" id="SSLN_0000510601-mRNA-1">
    <property type="protein sequence ID" value="SSLN_0000510601-mRNA-1"/>
    <property type="gene ID" value="SSLN_0000510601"/>
</dbReference>
<reference evidence="3" key="1">
    <citation type="submission" date="2016-06" db="UniProtKB">
        <authorList>
            <consortium name="WormBaseParasite"/>
        </authorList>
    </citation>
    <scope>IDENTIFICATION</scope>
</reference>
<name>A0A183SL49_SCHSO</name>
<evidence type="ECO:0000313" key="1">
    <source>
        <dbReference type="EMBL" id="VDL91332.1"/>
    </source>
</evidence>
<organism evidence="3">
    <name type="scientific">Schistocephalus solidus</name>
    <name type="common">Tapeworm</name>
    <dbReference type="NCBI Taxonomy" id="70667"/>
    <lineage>
        <taxon>Eukaryota</taxon>
        <taxon>Metazoa</taxon>
        <taxon>Spiralia</taxon>
        <taxon>Lophotrochozoa</taxon>
        <taxon>Platyhelminthes</taxon>
        <taxon>Cestoda</taxon>
        <taxon>Eucestoda</taxon>
        <taxon>Diphyllobothriidea</taxon>
        <taxon>Diphyllobothriidae</taxon>
        <taxon>Schistocephalus</taxon>
    </lineage>
</organism>
<gene>
    <name evidence="1" type="ORF">SSLN_LOCUS4947</name>
</gene>
<evidence type="ECO:0000313" key="2">
    <source>
        <dbReference type="Proteomes" id="UP000275846"/>
    </source>
</evidence>
<proteinExistence type="predicted"/>
<keyword evidence="2" id="KW-1185">Reference proteome</keyword>
<reference evidence="1 2" key="2">
    <citation type="submission" date="2018-11" db="EMBL/GenBank/DDBJ databases">
        <authorList>
            <consortium name="Pathogen Informatics"/>
        </authorList>
    </citation>
    <scope>NUCLEOTIDE SEQUENCE [LARGE SCALE GENOMIC DNA]</scope>
    <source>
        <strain evidence="1 2">NST_G2</strain>
    </source>
</reference>
<evidence type="ECO:0000313" key="3">
    <source>
        <dbReference type="WBParaSite" id="SSLN_0000510601-mRNA-1"/>
    </source>
</evidence>
<protein>
    <submittedName>
        <fullName evidence="1 3">Uncharacterized protein</fullName>
    </submittedName>
</protein>